<evidence type="ECO:0000259" key="6">
    <source>
        <dbReference type="Pfam" id="PF13664"/>
    </source>
</evidence>
<comment type="subcellular location">
    <subcellularLocation>
        <location evidence="1">Membrane</location>
    </subcellularLocation>
</comment>
<dbReference type="eggNOG" id="ENOG5032T4D">
    <property type="taxonomic scope" value="Bacteria"/>
</dbReference>
<dbReference type="EMBL" id="CP000697">
    <property type="protein sequence ID" value="ABQ30440.1"/>
    <property type="molecule type" value="Genomic_DNA"/>
</dbReference>
<dbReference type="RefSeq" id="WP_007423740.1">
    <property type="nucleotide sequence ID" value="NC_009484.1"/>
</dbReference>
<dbReference type="AlphaFoldDB" id="A5FXV8"/>
<evidence type="ECO:0000256" key="4">
    <source>
        <dbReference type="ARBA" id="ARBA00023136"/>
    </source>
</evidence>
<feature type="transmembrane region" description="Helical" evidence="5">
    <location>
        <begin position="48"/>
        <end position="65"/>
    </location>
</feature>
<evidence type="ECO:0000256" key="5">
    <source>
        <dbReference type="SAM" id="Phobius"/>
    </source>
</evidence>
<dbReference type="Proteomes" id="UP000000245">
    <property type="component" value="Chromosome"/>
</dbReference>
<evidence type="ECO:0000256" key="3">
    <source>
        <dbReference type="ARBA" id="ARBA00022989"/>
    </source>
</evidence>
<keyword evidence="4 5" id="KW-0472">Membrane</keyword>
<name>A5FXV8_ACICJ</name>
<protein>
    <recommendedName>
        <fullName evidence="6">TMEM205-like domain-containing protein</fullName>
    </recommendedName>
</protein>
<dbReference type="STRING" id="349163.Acry_1229"/>
<feature type="transmembrane region" description="Helical" evidence="5">
    <location>
        <begin position="111"/>
        <end position="131"/>
    </location>
</feature>
<evidence type="ECO:0000313" key="8">
    <source>
        <dbReference type="Proteomes" id="UP000000245"/>
    </source>
</evidence>
<dbReference type="GO" id="GO:0016020">
    <property type="term" value="C:membrane"/>
    <property type="evidence" value="ECO:0007669"/>
    <property type="project" value="UniProtKB-SubCell"/>
</dbReference>
<feature type="transmembrane region" description="Helical" evidence="5">
    <location>
        <begin position="71"/>
        <end position="90"/>
    </location>
</feature>
<evidence type="ECO:0000256" key="2">
    <source>
        <dbReference type="ARBA" id="ARBA00022692"/>
    </source>
</evidence>
<accession>A5FXV8</accession>
<evidence type="ECO:0000313" key="7">
    <source>
        <dbReference type="EMBL" id="ABQ30440.1"/>
    </source>
</evidence>
<keyword evidence="2 5" id="KW-0812">Transmembrane</keyword>
<keyword evidence="3 5" id="KW-1133">Transmembrane helix</keyword>
<reference evidence="7 8" key="1">
    <citation type="submission" date="2007-05" db="EMBL/GenBank/DDBJ databases">
        <title>Complete sequence of chromosome of Acidiphilium cryptum JF-5.</title>
        <authorList>
            <consortium name="US DOE Joint Genome Institute"/>
            <person name="Copeland A."/>
            <person name="Lucas S."/>
            <person name="Lapidus A."/>
            <person name="Barry K."/>
            <person name="Detter J.C."/>
            <person name="Glavina del Rio T."/>
            <person name="Hammon N."/>
            <person name="Israni S."/>
            <person name="Dalin E."/>
            <person name="Tice H."/>
            <person name="Pitluck S."/>
            <person name="Sims D."/>
            <person name="Brettin T."/>
            <person name="Bruce D."/>
            <person name="Han C."/>
            <person name="Schmutz J."/>
            <person name="Larimer F."/>
            <person name="Land M."/>
            <person name="Hauser L."/>
            <person name="Kyrpides N."/>
            <person name="Kim E."/>
            <person name="Magnuson T."/>
            <person name="Richardson P."/>
        </authorList>
    </citation>
    <scope>NUCLEOTIDE SEQUENCE [LARGE SCALE GENOMIC DNA]</scope>
    <source>
        <strain evidence="7 8">JF-5</strain>
    </source>
</reference>
<feature type="transmembrane region" description="Helical" evidence="5">
    <location>
        <begin position="6"/>
        <end position="28"/>
    </location>
</feature>
<dbReference type="HOGENOM" id="CLU_148739_0_0_5"/>
<sequence>MGSFLAVMALAALFGGMLFFGAVMTPLVFSKLPPDVAGPFIRAAFPRYYLFITVTSALAAIGLLIRGNPWYALLAVIVTGITLWLWLEWMPHLNAVRDAGNQVDFQRGHRLSVWVNLVQFVIVFALLAGLAG</sequence>
<keyword evidence="8" id="KW-1185">Reference proteome</keyword>
<organism evidence="7 8">
    <name type="scientific">Acidiphilium cryptum (strain JF-5)</name>
    <dbReference type="NCBI Taxonomy" id="349163"/>
    <lineage>
        <taxon>Bacteria</taxon>
        <taxon>Pseudomonadati</taxon>
        <taxon>Pseudomonadota</taxon>
        <taxon>Alphaproteobacteria</taxon>
        <taxon>Acetobacterales</taxon>
        <taxon>Acidocellaceae</taxon>
        <taxon>Acidiphilium</taxon>
    </lineage>
</organism>
<dbReference type="Pfam" id="PF13664">
    <property type="entry name" value="DUF4149"/>
    <property type="match status" value="1"/>
</dbReference>
<proteinExistence type="predicted"/>
<dbReference type="InterPro" id="IPR025423">
    <property type="entry name" value="TMEM205-like"/>
</dbReference>
<gene>
    <name evidence="7" type="ordered locus">Acry_1229</name>
</gene>
<feature type="domain" description="TMEM205-like" evidence="6">
    <location>
        <begin position="9"/>
        <end position="101"/>
    </location>
</feature>
<dbReference type="KEGG" id="acr:Acry_1229"/>
<evidence type="ECO:0000256" key="1">
    <source>
        <dbReference type="ARBA" id="ARBA00004370"/>
    </source>
</evidence>